<evidence type="ECO:0000256" key="2">
    <source>
        <dbReference type="ARBA" id="ARBA00007727"/>
    </source>
</evidence>
<dbReference type="Proteomes" id="UP000593568">
    <property type="component" value="Unassembled WGS sequence"/>
</dbReference>
<dbReference type="InterPro" id="IPR026057">
    <property type="entry name" value="TBL_C"/>
</dbReference>
<evidence type="ECO:0000256" key="4">
    <source>
        <dbReference type="ARBA" id="ARBA00022968"/>
    </source>
</evidence>
<feature type="non-terminal residue" evidence="10">
    <location>
        <position position="303"/>
    </location>
</feature>
<evidence type="ECO:0000313" key="11">
    <source>
        <dbReference type="Proteomes" id="UP000593568"/>
    </source>
</evidence>
<organism evidence="10 11">
    <name type="scientific">Gossypium trilobum</name>
    <dbReference type="NCBI Taxonomy" id="34281"/>
    <lineage>
        <taxon>Eukaryota</taxon>
        <taxon>Viridiplantae</taxon>
        <taxon>Streptophyta</taxon>
        <taxon>Embryophyta</taxon>
        <taxon>Tracheophyta</taxon>
        <taxon>Spermatophyta</taxon>
        <taxon>Magnoliopsida</taxon>
        <taxon>eudicotyledons</taxon>
        <taxon>Gunneridae</taxon>
        <taxon>Pentapetalae</taxon>
        <taxon>rosids</taxon>
        <taxon>malvids</taxon>
        <taxon>Malvales</taxon>
        <taxon>Malvaceae</taxon>
        <taxon>Malvoideae</taxon>
        <taxon>Gossypium</taxon>
    </lineage>
</organism>
<dbReference type="AlphaFoldDB" id="A0A7J9FA68"/>
<keyword evidence="6 7" id="KW-0472">Membrane</keyword>
<evidence type="ECO:0000256" key="6">
    <source>
        <dbReference type="ARBA" id="ARBA00023136"/>
    </source>
</evidence>
<comment type="subcellular location">
    <subcellularLocation>
        <location evidence="1">Membrane</location>
        <topology evidence="1">Single-pass membrane protein</topology>
    </subcellularLocation>
</comment>
<keyword evidence="5 7" id="KW-1133">Transmembrane helix</keyword>
<dbReference type="EMBL" id="JABEZW010000012">
    <property type="protein sequence ID" value="MBA0781854.1"/>
    <property type="molecule type" value="Genomic_DNA"/>
</dbReference>
<dbReference type="PANTHER" id="PTHR32285:SF7">
    <property type="entry name" value="PROTEIN TRICHOME BIREFRINGENCE-LIKE 3"/>
    <property type="match status" value="1"/>
</dbReference>
<feature type="domain" description="Trichome birefringence-like N-terminal" evidence="9">
    <location>
        <begin position="189"/>
        <end position="242"/>
    </location>
</feature>
<evidence type="ECO:0000256" key="5">
    <source>
        <dbReference type="ARBA" id="ARBA00022989"/>
    </source>
</evidence>
<keyword evidence="3 7" id="KW-0812">Transmembrane</keyword>
<dbReference type="Pfam" id="PF13839">
    <property type="entry name" value="PC-Esterase"/>
    <property type="match status" value="1"/>
</dbReference>
<reference evidence="10 11" key="1">
    <citation type="journal article" date="2019" name="Genome Biol. Evol.">
        <title>Insights into the evolution of the New World diploid cottons (Gossypium, subgenus Houzingenia) based on genome sequencing.</title>
        <authorList>
            <person name="Grover C.E."/>
            <person name="Arick M.A. 2nd"/>
            <person name="Thrash A."/>
            <person name="Conover J.L."/>
            <person name="Sanders W.S."/>
            <person name="Peterson D.G."/>
            <person name="Frelichowski J.E."/>
            <person name="Scheffler J.A."/>
            <person name="Scheffler B.E."/>
            <person name="Wendel J.F."/>
        </authorList>
    </citation>
    <scope>NUCLEOTIDE SEQUENCE [LARGE SCALE GENOMIC DNA]</scope>
    <source>
        <strain evidence="10">8</strain>
        <tissue evidence="10">Leaf</tissue>
    </source>
</reference>
<dbReference type="Pfam" id="PF14416">
    <property type="entry name" value="PMR5N"/>
    <property type="match status" value="1"/>
</dbReference>
<dbReference type="InterPro" id="IPR025846">
    <property type="entry name" value="TBL_N"/>
</dbReference>
<gene>
    <name evidence="10" type="ORF">Gotri_002735</name>
</gene>
<feature type="transmembrane region" description="Helical" evidence="7">
    <location>
        <begin position="119"/>
        <end position="138"/>
    </location>
</feature>
<evidence type="ECO:0000256" key="7">
    <source>
        <dbReference type="SAM" id="Phobius"/>
    </source>
</evidence>
<comment type="caution">
    <text evidence="10">The sequence shown here is derived from an EMBL/GenBank/DDBJ whole genome shotgun (WGS) entry which is preliminary data.</text>
</comment>
<keyword evidence="11" id="KW-1185">Reference proteome</keyword>
<protein>
    <recommendedName>
        <fullName evidence="12">Trichome birefringence-like N-terminal domain-containing protein</fullName>
    </recommendedName>
</protein>
<dbReference type="GO" id="GO:0005794">
    <property type="term" value="C:Golgi apparatus"/>
    <property type="evidence" value="ECO:0007669"/>
    <property type="project" value="TreeGrafter"/>
</dbReference>
<accession>A0A7J9FA68</accession>
<evidence type="ECO:0000259" key="9">
    <source>
        <dbReference type="Pfam" id="PF14416"/>
    </source>
</evidence>
<evidence type="ECO:0000256" key="3">
    <source>
        <dbReference type="ARBA" id="ARBA00022692"/>
    </source>
</evidence>
<dbReference type="GO" id="GO:0016413">
    <property type="term" value="F:O-acetyltransferase activity"/>
    <property type="evidence" value="ECO:0007669"/>
    <property type="project" value="InterPro"/>
</dbReference>
<evidence type="ECO:0000313" key="10">
    <source>
        <dbReference type="EMBL" id="MBA0781854.1"/>
    </source>
</evidence>
<evidence type="ECO:0000259" key="8">
    <source>
        <dbReference type="Pfam" id="PF13839"/>
    </source>
</evidence>
<proteinExistence type="inferred from homology"/>
<dbReference type="PANTHER" id="PTHR32285">
    <property type="entry name" value="PROTEIN TRICHOME BIREFRINGENCE-LIKE 9-RELATED"/>
    <property type="match status" value="1"/>
</dbReference>
<feature type="domain" description="Trichome birefringence-like C-terminal" evidence="8">
    <location>
        <begin position="244"/>
        <end position="295"/>
    </location>
</feature>
<comment type="similarity">
    <text evidence="2">Belongs to the PC-esterase family. TBL subfamily.</text>
</comment>
<evidence type="ECO:0008006" key="12">
    <source>
        <dbReference type="Google" id="ProtNLM"/>
    </source>
</evidence>
<dbReference type="InterPro" id="IPR029962">
    <property type="entry name" value="TBL"/>
</dbReference>
<sequence length="303" mass="34444">MGPHARVLAHVLARVQTSEHTDLGNTAIPHARMPGRVPFKMASQARVSGRVKTRGGHTVVSPGHVRHKPVSLPMCQKFPLAVALAYTHMGTVKDTATLPQRLFVASPSTIMMKGYRGKLPLSIITVTLCGFAFLALLYTERLSFLSSSSFLKSKSCARRTSAVVKAKDETAEKNLENPELDDRFEFDPEECDITRGKWVFNRSIKPLYTDRSCPYVDRQFSCVKNGRLDLDYRHWEWQPDDCYLPRFDPEVALEKLRGKRLVFAGDSLQRSQWESFVCMIEWTIPPQKKSMKRGKIRNVFKAK</sequence>
<name>A0A7J9FA68_9ROSI</name>
<evidence type="ECO:0000256" key="1">
    <source>
        <dbReference type="ARBA" id="ARBA00004167"/>
    </source>
</evidence>
<keyword evidence="4" id="KW-0735">Signal-anchor</keyword>
<dbReference type="GO" id="GO:0016020">
    <property type="term" value="C:membrane"/>
    <property type="evidence" value="ECO:0007669"/>
    <property type="project" value="UniProtKB-SubCell"/>
</dbReference>